<dbReference type="PANTHER" id="PTHR45785:SF7">
    <property type="entry name" value="COMPLEMENT FACTOR H"/>
    <property type="match status" value="1"/>
</dbReference>
<dbReference type="PROSITE" id="PS50923">
    <property type="entry name" value="SUSHI"/>
    <property type="match status" value="3"/>
</dbReference>
<evidence type="ECO:0000256" key="2">
    <source>
        <dbReference type="ARBA" id="ARBA00022729"/>
    </source>
</evidence>
<comment type="caution">
    <text evidence="4">Lacks conserved residue(s) required for the propagation of feature annotation.</text>
</comment>
<dbReference type="GO" id="GO:0005615">
    <property type="term" value="C:extracellular space"/>
    <property type="evidence" value="ECO:0007669"/>
    <property type="project" value="TreeGrafter"/>
</dbReference>
<evidence type="ECO:0000313" key="7">
    <source>
        <dbReference type="EMBL" id="CAF0900982.1"/>
    </source>
</evidence>
<dbReference type="Gene3D" id="2.10.70.10">
    <property type="entry name" value="Complement Module, domain 1"/>
    <property type="match status" value="2"/>
</dbReference>
<evidence type="ECO:0000259" key="6">
    <source>
        <dbReference type="PROSITE" id="PS50923"/>
    </source>
</evidence>
<dbReference type="InterPro" id="IPR000436">
    <property type="entry name" value="Sushi_SCR_CCP_dom"/>
</dbReference>
<accession>A0A813ZLD3</accession>
<keyword evidence="1 4" id="KW-0768">Sushi</keyword>
<keyword evidence="3" id="KW-1015">Disulfide bond</keyword>
<dbReference type="InterPro" id="IPR051503">
    <property type="entry name" value="ComplSys_Reg/VirEntry_Med"/>
</dbReference>
<sequence>MGYEFLKDQTKRRITSKNGELTQKFTCKPQGCKFTAAPSMKTIDIKNNIEFVGSFCDPAYLSGYCKPDTSYVDFKCKEGYELDTQFGFLKVKCLNSYLWDTIPLCKDVFDLEWSDNFFPPKKKSSTTTSSTTTRSTTTTTTTTPTTTSTTTTTTPTTTSTTTTTPTTTSTTTTTSSTTPLSKTTTVNNLTTTTSTTMNRLIISTTIFQNTTSSIINYCSSSIPKPSFFNSSLVKYEVKNNTKDLYFPGSKVIYECLLGYFSQNMSRTVEAICESNGNWILKDDCKIHKCWSNLPKRPLNGRRSVGLVLNSLGYTNRSVVNFTCDEYFYRVGRSQLMCIKNEWEKDVPECKLREDICRIKPASLDENTFLKSLTRVEAKYELSYQNSTTLTIYTHAMYICMPGYYFQNARSTGYRYFNTTFYPYQNVSCIGQNKWQTIPKCIN</sequence>
<dbReference type="InterPro" id="IPR035976">
    <property type="entry name" value="Sushi/SCR/CCP_sf"/>
</dbReference>
<name>A0A813ZLD3_9BILA</name>
<gene>
    <name evidence="7" type="ORF">OXX778_LOCUS11398</name>
</gene>
<proteinExistence type="predicted"/>
<feature type="region of interest" description="Disordered" evidence="5">
    <location>
        <begin position="122"/>
        <end position="185"/>
    </location>
</feature>
<dbReference type="SMART" id="SM00032">
    <property type="entry name" value="CCP"/>
    <property type="match status" value="2"/>
</dbReference>
<feature type="domain" description="Sushi" evidence="6">
    <location>
        <begin position="287"/>
        <end position="351"/>
    </location>
</feature>
<dbReference type="AlphaFoldDB" id="A0A813ZLD3"/>
<feature type="domain" description="Sushi" evidence="6">
    <location>
        <begin position="54"/>
        <end position="107"/>
    </location>
</feature>
<organism evidence="7 8">
    <name type="scientific">Brachionus calyciflorus</name>
    <dbReference type="NCBI Taxonomy" id="104777"/>
    <lineage>
        <taxon>Eukaryota</taxon>
        <taxon>Metazoa</taxon>
        <taxon>Spiralia</taxon>
        <taxon>Gnathifera</taxon>
        <taxon>Rotifera</taxon>
        <taxon>Eurotatoria</taxon>
        <taxon>Monogononta</taxon>
        <taxon>Pseudotrocha</taxon>
        <taxon>Ploima</taxon>
        <taxon>Brachionidae</taxon>
        <taxon>Brachionus</taxon>
    </lineage>
</organism>
<comment type="caution">
    <text evidence="7">The sequence shown here is derived from an EMBL/GenBank/DDBJ whole genome shotgun (WGS) entry which is preliminary data.</text>
</comment>
<dbReference type="SUPFAM" id="SSF64518">
    <property type="entry name" value="Phase 1 flagellin"/>
    <property type="match status" value="1"/>
</dbReference>
<reference evidence="7" key="1">
    <citation type="submission" date="2021-02" db="EMBL/GenBank/DDBJ databases">
        <authorList>
            <person name="Nowell W R."/>
        </authorList>
    </citation>
    <scope>NUCLEOTIDE SEQUENCE</scope>
    <source>
        <strain evidence="7">Ploen Becks lab</strain>
    </source>
</reference>
<evidence type="ECO:0000313" key="8">
    <source>
        <dbReference type="Proteomes" id="UP000663879"/>
    </source>
</evidence>
<feature type="domain" description="Sushi" evidence="6">
    <location>
        <begin position="216"/>
        <end position="286"/>
    </location>
</feature>
<dbReference type="GO" id="GO:0006956">
    <property type="term" value="P:complement activation"/>
    <property type="evidence" value="ECO:0007669"/>
    <property type="project" value="TreeGrafter"/>
</dbReference>
<feature type="compositionally biased region" description="Low complexity" evidence="5">
    <location>
        <begin position="125"/>
        <end position="185"/>
    </location>
</feature>
<evidence type="ECO:0000256" key="1">
    <source>
        <dbReference type="ARBA" id="ARBA00022659"/>
    </source>
</evidence>
<evidence type="ECO:0000256" key="3">
    <source>
        <dbReference type="ARBA" id="ARBA00023157"/>
    </source>
</evidence>
<dbReference type="GO" id="GO:0001851">
    <property type="term" value="F:complement component C3b binding"/>
    <property type="evidence" value="ECO:0007669"/>
    <property type="project" value="TreeGrafter"/>
</dbReference>
<dbReference type="SUPFAM" id="SSF57535">
    <property type="entry name" value="Complement control module/SCR domain"/>
    <property type="match status" value="3"/>
</dbReference>
<keyword evidence="2" id="KW-0732">Signal</keyword>
<keyword evidence="8" id="KW-1185">Reference proteome</keyword>
<evidence type="ECO:0000256" key="4">
    <source>
        <dbReference type="PROSITE-ProRule" id="PRU00302"/>
    </source>
</evidence>
<dbReference type="PANTHER" id="PTHR45785">
    <property type="entry name" value="COMPLEMENT FACTOR H-RELATED"/>
    <property type="match status" value="1"/>
</dbReference>
<dbReference type="Proteomes" id="UP000663879">
    <property type="component" value="Unassembled WGS sequence"/>
</dbReference>
<evidence type="ECO:0000256" key="5">
    <source>
        <dbReference type="SAM" id="MobiDB-lite"/>
    </source>
</evidence>
<protein>
    <recommendedName>
        <fullName evidence="6">Sushi domain-containing protein</fullName>
    </recommendedName>
</protein>
<dbReference type="Pfam" id="PF00084">
    <property type="entry name" value="Sushi"/>
    <property type="match status" value="2"/>
</dbReference>
<dbReference type="EMBL" id="CAJNOC010001927">
    <property type="protein sequence ID" value="CAF0900982.1"/>
    <property type="molecule type" value="Genomic_DNA"/>
</dbReference>
<dbReference type="OrthoDB" id="10526235at2759"/>